<feature type="transmembrane region" description="Helical" evidence="1">
    <location>
        <begin position="186"/>
        <end position="209"/>
    </location>
</feature>
<proteinExistence type="predicted"/>
<dbReference type="Proteomes" id="UP000626148">
    <property type="component" value="Unassembled WGS sequence"/>
</dbReference>
<sequence length="219" mass="24079">MLYTFLRDTVRFFGNHWLPLVLITVGLGVLFEGATLVLMPAMAGMEFPWPIWLLQWVGGVWSSAAVILYLDRAIKKEYLPPRQAVLQALAWVPMLATVQFLTGIVVGLGLILIVPGLYFGVRLVLASFFLILDRQPVLDSMRTAWTRSVGYGWTIFGGYALIYGALILVSQVLFIGGDVEAGNTGYGLGTVLLNLLFKPVGALALVFGFRVYTDSQQST</sequence>
<keyword evidence="1" id="KW-0472">Membrane</keyword>
<feature type="transmembrane region" description="Helical" evidence="1">
    <location>
        <begin position="49"/>
        <end position="71"/>
    </location>
</feature>
<dbReference type="AlphaFoldDB" id="A0A918KP93"/>
<evidence type="ECO:0000313" key="3">
    <source>
        <dbReference type="Proteomes" id="UP000626148"/>
    </source>
</evidence>
<dbReference type="RefSeq" id="WP_189612030.1">
    <property type="nucleotide sequence ID" value="NZ_BMXR01000012.1"/>
</dbReference>
<feature type="transmembrane region" description="Helical" evidence="1">
    <location>
        <begin position="20"/>
        <end position="43"/>
    </location>
</feature>
<dbReference type="EMBL" id="BMXR01000012">
    <property type="protein sequence ID" value="GGX68260.1"/>
    <property type="molecule type" value="Genomic_DNA"/>
</dbReference>
<feature type="transmembrane region" description="Helical" evidence="1">
    <location>
        <begin position="108"/>
        <end position="132"/>
    </location>
</feature>
<keyword evidence="1" id="KW-0812">Transmembrane</keyword>
<organism evidence="2 3">
    <name type="scientific">Saccharospirillum salsuginis</name>
    <dbReference type="NCBI Taxonomy" id="418750"/>
    <lineage>
        <taxon>Bacteria</taxon>
        <taxon>Pseudomonadati</taxon>
        <taxon>Pseudomonadota</taxon>
        <taxon>Gammaproteobacteria</taxon>
        <taxon>Oceanospirillales</taxon>
        <taxon>Saccharospirillaceae</taxon>
        <taxon>Saccharospirillum</taxon>
    </lineage>
</organism>
<reference evidence="2" key="1">
    <citation type="journal article" date="2014" name="Int. J. Syst. Evol. Microbiol.">
        <title>Complete genome sequence of Corynebacterium casei LMG S-19264T (=DSM 44701T), isolated from a smear-ripened cheese.</title>
        <authorList>
            <consortium name="US DOE Joint Genome Institute (JGI-PGF)"/>
            <person name="Walter F."/>
            <person name="Albersmeier A."/>
            <person name="Kalinowski J."/>
            <person name="Ruckert C."/>
        </authorList>
    </citation>
    <scope>NUCLEOTIDE SEQUENCE</scope>
    <source>
        <strain evidence="2">KCTC 22169</strain>
    </source>
</reference>
<accession>A0A918KP93</accession>
<evidence type="ECO:0000313" key="2">
    <source>
        <dbReference type="EMBL" id="GGX68260.1"/>
    </source>
</evidence>
<feature type="transmembrane region" description="Helical" evidence="1">
    <location>
        <begin position="153"/>
        <end position="174"/>
    </location>
</feature>
<evidence type="ECO:0000256" key="1">
    <source>
        <dbReference type="SAM" id="Phobius"/>
    </source>
</evidence>
<keyword evidence="3" id="KW-1185">Reference proteome</keyword>
<feature type="transmembrane region" description="Helical" evidence="1">
    <location>
        <begin position="83"/>
        <end position="102"/>
    </location>
</feature>
<gene>
    <name evidence="2" type="ORF">GCM10007392_39780</name>
</gene>
<protein>
    <submittedName>
        <fullName evidence="2">Uncharacterized protein</fullName>
    </submittedName>
</protein>
<comment type="caution">
    <text evidence="2">The sequence shown here is derived from an EMBL/GenBank/DDBJ whole genome shotgun (WGS) entry which is preliminary data.</text>
</comment>
<name>A0A918KP93_9GAMM</name>
<reference evidence="2" key="2">
    <citation type="submission" date="2020-09" db="EMBL/GenBank/DDBJ databases">
        <authorList>
            <person name="Sun Q."/>
            <person name="Kim S."/>
        </authorList>
    </citation>
    <scope>NUCLEOTIDE SEQUENCE</scope>
    <source>
        <strain evidence="2">KCTC 22169</strain>
    </source>
</reference>
<keyword evidence="1" id="KW-1133">Transmembrane helix</keyword>